<name>A0A3A2Z7H2_9EURO</name>
<dbReference type="PANTHER" id="PTHR24198">
    <property type="entry name" value="ANKYRIN REPEAT AND PROTEIN KINASE DOMAIN-CONTAINING PROTEIN"/>
    <property type="match status" value="1"/>
</dbReference>
<dbReference type="PROSITE" id="PS50297">
    <property type="entry name" value="ANK_REP_REGION"/>
    <property type="match status" value="1"/>
</dbReference>
<feature type="transmembrane region" description="Helical" evidence="4">
    <location>
        <begin position="301"/>
        <end position="324"/>
    </location>
</feature>
<evidence type="ECO:0000256" key="3">
    <source>
        <dbReference type="PROSITE-ProRule" id="PRU00023"/>
    </source>
</evidence>
<dbReference type="SUPFAM" id="SSF48403">
    <property type="entry name" value="Ankyrin repeat"/>
    <property type="match status" value="1"/>
</dbReference>
<feature type="repeat" description="ANK" evidence="3">
    <location>
        <begin position="145"/>
        <end position="166"/>
    </location>
</feature>
<evidence type="ECO:0000256" key="2">
    <source>
        <dbReference type="ARBA" id="ARBA00023043"/>
    </source>
</evidence>
<dbReference type="InterPro" id="IPR036770">
    <property type="entry name" value="Ankyrin_rpt-contain_sf"/>
</dbReference>
<evidence type="ECO:0000313" key="5">
    <source>
        <dbReference type="EMBL" id="RJE18570.1"/>
    </source>
</evidence>
<keyword evidence="4" id="KW-0812">Transmembrane</keyword>
<dbReference type="SMART" id="SM00248">
    <property type="entry name" value="ANK"/>
    <property type="match status" value="6"/>
</dbReference>
<dbReference type="PANTHER" id="PTHR24198:SF165">
    <property type="entry name" value="ANKYRIN REPEAT-CONTAINING PROTEIN-RELATED"/>
    <property type="match status" value="1"/>
</dbReference>
<evidence type="ECO:0000313" key="6">
    <source>
        <dbReference type="Proteomes" id="UP000266188"/>
    </source>
</evidence>
<reference evidence="6" key="1">
    <citation type="submission" date="2017-02" db="EMBL/GenBank/DDBJ databases">
        <authorList>
            <person name="Tafer H."/>
            <person name="Lopandic K."/>
        </authorList>
    </citation>
    <scope>NUCLEOTIDE SEQUENCE [LARGE SCALE GENOMIC DNA]</scope>
    <source>
        <strain evidence="6">CBS 366.77</strain>
    </source>
</reference>
<keyword evidence="2 3" id="KW-0040">ANK repeat</keyword>
<dbReference type="Proteomes" id="UP000266188">
    <property type="component" value="Unassembled WGS sequence"/>
</dbReference>
<organism evidence="5 6">
    <name type="scientific">Aspergillus sclerotialis</name>
    <dbReference type="NCBI Taxonomy" id="2070753"/>
    <lineage>
        <taxon>Eukaryota</taxon>
        <taxon>Fungi</taxon>
        <taxon>Dikarya</taxon>
        <taxon>Ascomycota</taxon>
        <taxon>Pezizomycotina</taxon>
        <taxon>Eurotiomycetes</taxon>
        <taxon>Eurotiomycetidae</taxon>
        <taxon>Eurotiales</taxon>
        <taxon>Aspergillaceae</taxon>
        <taxon>Aspergillus</taxon>
        <taxon>Aspergillus subgen. Polypaecilum</taxon>
    </lineage>
</organism>
<dbReference type="STRING" id="2070753.A0A3A2Z7H2"/>
<keyword evidence="6" id="KW-1185">Reference proteome</keyword>
<accession>A0A3A2Z7H2</accession>
<dbReference type="Gene3D" id="1.25.40.20">
    <property type="entry name" value="Ankyrin repeat-containing domain"/>
    <property type="match status" value="2"/>
</dbReference>
<comment type="caution">
    <text evidence="5">The sequence shown here is derived from an EMBL/GenBank/DDBJ whole genome shotgun (WGS) entry which is preliminary data.</text>
</comment>
<keyword evidence="4" id="KW-1133">Transmembrane helix</keyword>
<evidence type="ECO:0000256" key="4">
    <source>
        <dbReference type="SAM" id="Phobius"/>
    </source>
</evidence>
<protein>
    <submittedName>
        <fullName evidence="5">Ankyrin repeat protein</fullName>
    </submittedName>
</protein>
<keyword evidence="1" id="KW-0677">Repeat</keyword>
<evidence type="ECO:0000256" key="1">
    <source>
        <dbReference type="ARBA" id="ARBA00022737"/>
    </source>
</evidence>
<dbReference type="EMBL" id="MVGC01000529">
    <property type="protein sequence ID" value="RJE18570.1"/>
    <property type="molecule type" value="Genomic_DNA"/>
</dbReference>
<gene>
    <name evidence="5" type="ORF">PHISCL_09089</name>
</gene>
<proteinExistence type="predicted"/>
<keyword evidence="4" id="KW-0472">Membrane</keyword>
<dbReference type="PROSITE" id="PS50088">
    <property type="entry name" value="ANK_REPEAT"/>
    <property type="match status" value="1"/>
</dbReference>
<dbReference type="Pfam" id="PF12796">
    <property type="entry name" value="Ank_2"/>
    <property type="match status" value="2"/>
</dbReference>
<dbReference type="OrthoDB" id="4490188at2759"/>
<dbReference type="InterPro" id="IPR002110">
    <property type="entry name" value="Ankyrin_rpt"/>
</dbReference>
<sequence>METLLDKHYTDVNAVHQGSTPLIKAVISGSLAAVEQGNRALWYSAAQKDAAIAQQLLCHPGIDINARLRAKSGKALTIFNEAVIRNNLEIVVVLLADKRIDPNIVGENLRTPQTPLLYTTDRRHVNIVKLLLEDSRVDGAYQDDRGYNALHYAAENGDVLIVDLLLADSRIDNTTRQGHGQIASRLLIKEDVEVNTIGTGESTERSTSLHYTVEERNLALVHQLLAKSTADPNVPDKDRQTPLWWAVNAGDPLLVISLLEDPRTQRYTKDKSGRTPVDVAKSRCDHDLLYLLSNCRYYCPAVMFAEAVILSPVLFLLYLVAAMVKWALSQDHILE</sequence>
<dbReference type="AlphaFoldDB" id="A0A3A2Z7H2"/>